<dbReference type="SUPFAM" id="SSF55073">
    <property type="entry name" value="Nucleotide cyclase"/>
    <property type="match status" value="1"/>
</dbReference>
<reference evidence="17" key="1">
    <citation type="submission" date="2020-04" db="EMBL/GenBank/DDBJ databases">
        <authorList>
            <person name="Alioto T."/>
            <person name="Alioto T."/>
            <person name="Gomez Garrido J."/>
        </authorList>
    </citation>
    <scope>NUCLEOTIDE SEQUENCE</scope>
    <source>
        <strain evidence="17">A484AB</strain>
    </source>
</reference>
<evidence type="ECO:0000256" key="8">
    <source>
        <dbReference type="ARBA" id="ARBA00023004"/>
    </source>
</evidence>
<comment type="function">
    <text evidence="12">Mediates responses to nitric oxide (NO) by catalyzing the biosynthesis of the signaling molecule cGMP.</text>
</comment>
<dbReference type="Gene3D" id="3.90.1520.10">
    <property type="entry name" value="H-NOX domain"/>
    <property type="match status" value="1"/>
</dbReference>
<comment type="cofactor">
    <cofactor evidence="1">
        <name>heme</name>
        <dbReference type="ChEBI" id="CHEBI:30413"/>
    </cofactor>
</comment>
<dbReference type="Gene3D" id="6.10.250.780">
    <property type="match status" value="1"/>
</dbReference>
<evidence type="ECO:0000256" key="2">
    <source>
        <dbReference type="ARBA" id="ARBA00004496"/>
    </source>
</evidence>
<evidence type="ECO:0000256" key="5">
    <source>
        <dbReference type="ARBA" id="ARBA00022617"/>
    </source>
</evidence>
<evidence type="ECO:0000256" key="14">
    <source>
        <dbReference type="ARBA" id="ARBA00041698"/>
    </source>
</evidence>
<dbReference type="Pfam" id="PF07701">
    <property type="entry name" value="HNOBA"/>
    <property type="match status" value="1"/>
</dbReference>
<dbReference type="FunFam" id="3.30.450.260:FF:000002">
    <property type="entry name" value="guanylate cyclase soluble subunit alpha-2"/>
    <property type="match status" value="1"/>
</dbReference>
<dbReference type="GO" id="GO:0046872">
    <property type="term" value="F:metal ion binding"/>
    <property type="evidence" value="ECO:0007669"/>
    <property type="project" value="UniProtKB-KW"/>
</dbReference>
<evidence type="ECO:0000256" key="16">
    <source>
        <dbReference type="RuleBase" id="RU000405"/>
    </source>
</evidence>
<evidence type="ECO:0000256" key="7">
    <source>
        <dbReference type="ARBA" id="ARBA00022741"/>
    </source>
</evidence>
<dbReference type="GO" id="GO:0020037">
    <property type="term" value="F:heme binding"/>
    <property type="evidence" value="ECO:0007669"/>
    <property type="project" value="InterPro"/>
</dbReference>
<comment type="subcellular location">
    <subcellularLocation>
        <location evidence="2">Cytoplasm</location>
    </subcellularLocation>
</comment>
<keyword evidence="11" id="KW-0141">cGMP biosynthesis</keyword>
<keyword evidence="10 16" id="KW-0456">Lyase</keyword>
<dbReference type="InterPro" id="IPR011644">
    <property type="entry name" value="Heme_NO-bd"/>
</dbReference>
<dbReference type="GO" id="GO:0004383">
    <property type="term" value="F:guanylate cyclase activity"/>
    <property type="evidence" value="ECO:0007669"/>
    <property type="project" value="UniProtKB-EC"/>
</dbReference>
<accession>A0A7D9L5P5</accession>
<dbReference type="Pfam" id="PF00211">
    <property type="entry name" value="Guanylate_cyc"/>
    <property type="match status" value="1"/>
</dbReference>
<dbReference type="FunFam" id="3.30.70.1230:FF:000005">
    <property type="entry name" value="Guanylate cyclase soluble subunit beta-1"/>
    <property type="match status" value="1"/>
</dbReference>
<dbReference type="InterPro" id="IPR011645">
    <property type="entry name" value="HNOB_dom_associated"/>
</dbReference>
<dbReference type="InterPro" id="IPR001054">
    <property type="entry name" value="A/G_cyclase"/>
</dbReference>
<dbReference type="GO" id="GO:0019934">
    <property type="term" value="P:cGMP-mediated signaling"/>
    <property type="evidence" value="ECO:0007669"/>
    <property type="project" value="TreeGrafter"/>
</dbReference>
<evidence type="ECO:0000256" key="1">
    <source>
        <dbReference type="ARBA" id="ARBA00001971"/>
    </source>
</evidence>
<dbReference type="SUPFAM" id="SSF111126">
    <property type="entry name" value="Ligand-binding domain in the NO signalling and Golgi transport"/>
    <property type="match status" value="1"/>
</dbReference>
<evidence type="ECO:0000256" key="11">
    <source>
        <dbReference type="ARBA" id="ARBA00023293"/>
    </source>
</evidence>
<evidence type="ECO:0000256" key="12">
    <source>
        <dbReference type="ARBA" id="ARBA00037442"/>
    </source>
</evidence>
<dbReference type="GO" id="GO:0070482">
    <property type="term" value="P:response to oxygen levels"/>
    <property type="evidence" value="ECO:0007669"/>
    <property type="project" value="TreeGrafter"/>
</dbReference>
<evidence type="ECO:0000256" key="4">
    <source>
        <dbReference type="ARBA" id="ARBA00022490"/>
    </source>
</evidence>
<dbReference type="PANTHER" id="PTHR45655:SF2">
    <property type="entry name" value="GUANYLATE CYCLASE SOLUBLE SUBUNIT BETA-1"/>
    <property type="match status" value="1"/>
</dbReference>
<proteinExistence type="inferred from homology"/>
<keyword evidence="9" id="KW-0342">GTP-binding</keyword>
<dbReference type="SMART" id="SM00044">
    <property type="entry name" value="CYCc"/>
    <property type="match status" value="1"/>
</dbReference>
<dbReference type="Gene3D" id="3.30.450.260">
    <property type="entry name" value="Haem NO binding associated domain"/>
    <property type="match status" value="1"/>
</dbReference>
<evidence type="ECO:0000256" key="9">
    <source>
        <dbReference type="ARBA" id="ARBA00023134"/>
    </source>
</evidence>
<dbReference type="InterPro" id="IPR029787">
    <property type="entry name" value="Nucleotide_cyclase"/>
</dbReference>
<dbReference type="InterPro" id="IPR018297">
    <property type="entry name" value="A/G_cyclase_CS"/>
</dbReference>
<keyword evidence="6" id="KW-0479">Metal-binding</keyword>
<dbReference type="EMBL" id="CACRXK020014038">
    <property type="protein sequence ID" value="CAB4026147.1"/>
    <property type="molecule type" value="Genomic_DNA"/>
</dbReference>
<evidence type="ECO:0000313" key="18">
    <source>
        <dbReference type="Proteomes" id="UP001152795"/>
    </source>
</evidence>
<dbReference type="Pfam" id="PF07700">
    <property type="entry name" value="HNOB"/>
    <property type="match status" value="1"/>
</dbReference>
<comment type="caution">
    <text evidence="17">The sequence shown here is derived from an EMBL/GenBank/DDBJ whole genome shotgun (WGS) entry which is preliminary data.</text>
</comment>
<dbReference type="PROSITE" id="PS50125">
    <property type="entry name" value="GUANYLATE_CYCLASE_2"/>
    <property type="match status" value="1"/>
</dbReference>
<dbReference type="CDD" id="cd07302">
    <property type="entry name" value="CHD"/>
    <property type="match status" value="1"/>
</dbReference>
<dbReference type="InterPro" id="IPR042463">
    <property type="entry name" value="HNOB_dom_associated_sf"/>
</dbReference>
<dbReference type="GO" id="GO:0005525">
    <property type="term" value="F:GTP binding"/>
    <property type="evidence" value="ECO:0007669"/>
    <property type="project" value="UniProtKB-KW"/>
</dbReference>
<evidence type="ECO:0000256" key="13">
    <source>
        <dbReference type="ARBA" id="ARBA00039698"/>
    </source>
</evidence>
<dbReference type="PROSITE" id="PS00452">
    <property type="entry name" value="GUANYLATE_CYCLASE_1"/>
    <property type="match status" value="1"/>
</dbReference>
<evidence type="ECO:0000313" key="17">
    <source>
        <dbReference type="EMBL" id="CAB4026147.1"/>
    </source>
</evidence>
<dbReference type="OrthoDB" id="6127067at2759"/>
<keyword evidence="8" id="KW-0408">Iron</keyword>
<keyword evidence="7" id="KW-0547">Nucleotide-binding</keyword>
<dbReference type="InterPro" id="IPR038158">
    <property type="entry name" value="H-NOX_domain_sf"/>
</dbReference>
<dbReference type="PANTHER" id="PTHR45655">
    <property type="entry name" value="GUANYLATE CYCLASE SOLUBLE SUBUNIT BETA-2"/>
    <property type="match status" value="1"/>
</dbReference>
<dbReference type="AlphaFoldDB" id="A0A7D9L5P5"/>
<dbReference type="Gene3D" id="3.30.70.1230">
    <property type="entry name" value="Nucleotide cyclase"/>
    <property type="match status" value="1"/>
</dbReference>
<evidence type="ECO:0000256" key="3">
    <source>
        <dbReference type="ARBA" id="ARBA00012202"/>
    </source>
</evidence>
<evidence type="ECO:0000256" key="10">
    <source>
        <dbReference type="ARBA" id="ARBA00023239"/>
    </source>
</evidence>
<gene>
    <name evidence="17" type="ORF">PACLA_8A046005</name>
</gene>
<organism evidence="17 18">
    <name type="scientific">Paramuricea clavata</name>
    <name type="common">Red gorgonian</name>
    <name type="synonym">Violescent sea-whip</name>
    <dbReference type="NCBI Taxonomy" id="317549"/>
    <lineage>
        <taxon>Eukaryota</taxon>
        <taxon>Metazoa</taxon>
        <taxon>Cnidaria</taxon>
        <taxon>Anthozoa</taxon>
        <taxon>Octocorallia</taxon>
        <taxon>Malacalcyonacea</taxon>
        <taxon>Plexauridae</taxon>
        <taxon>Paramuricea</taxon>
    </lineage>
</organism>
<dbReference type="InterPro" id="IPR024096">
    <property type="entry name" value="NO_sig/Golgi_transp_ligand-bd"/>
</dbReference>
<feature type="non-terminal residue" evidence="17">
    <location>
        <position position="1"/>
    </location>
</feature>
<evidence type="ECO:0000256" key="15">
    <source>
        <dbReference type="ARBA" id="ARBA00043208"/>
    </source>
</evidence>
<dbReference type="EC" id="4.6.1.2" evidence="3"/>
<dbReference type="FunFam" id="3.90.1520.10:FF:000012">
    <property type="entry name" value="Chromosome undetermined SCAF14725, whole genome shotgun sequence"/>
    <property type="match status" value="1"/>
</dbReference>
<protein>
    <recommendedName>
        <fullName evidence="13">Guanylate cyclase soluble subunit beta-1</fullName>
        <ecNumber evidence="3">4.6.1.2</ecNumber>
    </recommendedName>
    <alternativeName>
        <fullName evidence="14">Guanylate cyclase soluble subunit beta-3</fullName>
    </alternativeName>
    <alternativeName>
        <fullName evidence="15">Soluble guanylate cyclase small subunit</fullName>
    </alternativeName>
</protein>
<dbReference type="Proteomes" id="UP001152795">
    <property type="component" value="Unassembled WGS sequence"/>
</dbReference>
<keyword evidence="4" id="KW-0963">Cytoplasm</keyword>
<dbReference type="GO" id="GO:0008074">
    <property type="term" value="C:guanylate cyclase complex, soluble"/>
    <property type="evidence" value="ECO:0007669"/>
    <property type="project" value="TreeGrafter"/>
</dbReference>
<keyword evidence="5" id="KW-0349">Heme</keyword>
<name>A0A7D9L5P5_PARCT</name>
<comment type="similarity">
    <text evidence="16">Belongs to the adenylyl cyclase class-4/guanylyl cyclase family.</text>
</comment>
<evidence type="ECO:0000256" key="6">
    <source>
        <dbReference type="ARBA" id="ARBA00022723"/>
    </source>
</evidence>
<sequence>YGFVNHALELLVLRRYGEEKWAEIKKQAGLNLEGRFLVRIVYDDLKTYDLVEAATQVLGIPATKILEMFGETFFDFCQESGYDRILHVLGGKLSEFLCNLDALHDHLGSMYPGMRAPSFRVTNRDGAIILHYYSVRDGLEHIVLGIVKTVARKLLNTEVSVEIIQTKDEENDHVQLAITEISSGDSSEMKLDEADLTMGGQLNLEPKISPMSFCKAFPFHVIFDRNLMVIQAGDSVCRVLPQLNAEDVNFGDLFQCVRPQIEFTVDSVLAHINTVFVMKTRQGVLVVDEENTPPGSPQRKGSNGEEYVNLRLKGQMLYIEESELVLYLCSPSVLDMDDLQAKGLFVSDIPIHDSTRQLVLLSEQFAAEYKLTQRLEVLTDYLKQTHKELEAEKQLTDQLLYSVLPSSVADQLRQKRPVPAEKYEMVTILFSAIVGFTDFCKSAMPLEIVQLLNDVYTSFDVLLDPRINDVYKVETVGDMYMAVSGLPERCNDHARKICNMALDMMEIVQEINTHKRKIQITIGIHSGEVVSGVVGQVMPRYCLFGNTVNLTSRTETTGTSGKINISEYTYRCLQQPGSMDPSFDFELRGPVKMKGRDEPMIVYYLTRDCSRPRVRSVLREYNIKAPFSASPAISHRDMKNSPGCPMSMMLDVKTHVT</sequence>
<keyword evidence="18" id="KW-1185">Reference proteome</keyword>